<dbReference type="FunFam" id="3.30.830.10:FF:000031">
    <property type="entry name" value="Putative zinc metalloprotease"/>
    <property type="match status" value="1"/>
</dbReference>
<dbReference type="InParanoid" id="B8MKA1"/>
<dbReference type="GeneID" id="8098500"/>
<dbReference type="GO" id="GO:0008237">
    <property type="term" value="F:metallopeptidase activity"/>
    <property type="evidence" value="ECO:0007669"/>
    <property type="project" value="UniProtKB-KW"/>
</dbReference>
<dbReference type="FunFam" id="3.30.830.10:FF:000015">
    <property type="entry name" value="Putative zinc metalloprotease"/>
    <property type="match status" value="1"/>
</dbReference>
<dbReference type="InterPro" id="IPR011249">
    <property type="entry name" value="Metalloenz_LuxS/M16"/>
</dbReference>
<dbReference type="VEuPathDB" id="FungiDB:TSTA_047070"/>
<dbReference type="eggNOG" id="KOG0961">
    <property type="taxonomic scope" value="Eukaryota"/>
</dbReference>
<keyword evidence="4" id="KW-1185">Reference proteome</keyword>
<dbReference type="Gene3D" id="3.30.830.10">
    <property type="entry name" value="Metalloenzyme, LuxS/M16 peptidase-like"/>
    <property type="match status" value="4"/>
</dbReference>
<dbReference type="STRING" id="441959.B8MKA1"/>
<dbReference type="InterPro" id="IPR007863">
    <property type="entry name" value="Peptidase_M16_C"/>
</dbReference>
<dbReference type="PhylomeDB" id="B8MKA1"/>
<dbReference type="PANTHER" id="PTHR43016:SF16">
    <property type="entry name" value="METALLOPROTEASE, PUTATIVE (AFU_ORTHOLOGUE AFUA_4G07610)-RELATED"/>
    <property type="match status" value="1"/>
</dbReference>
<dbReference type="FunCoup" id="B8MKA1">
    <property type="interactions" value="162"/>
</dbReference>
<dbReference type="FunFam" id="3.30.830.10:FF:000036">
    <property type="entry name" value="Putative zinc metalloprotease"/>
    <property type="match status" value="1"/>
</dbReference>
<protein>
    <submittedName>
        <fullName evidence="3">Zinc metalloprotease, putative</fullName>
    </submittedName>
</protein>
<dbReference type="AlphaFoldDB" id="B8MKA1"/>
<dbReference type="FunFam" id="3.30.830.10:FF:000042">
    <property type="entry name" value="Zinc metalloprotease, putative"/>
    <property type="match status" value="1"/>
</dbReference>
<evidence type="ECO:0000259" key="2">
    <source>
        <dbReference type="Pfam" id="PF05193"/>
    </source>
</evidence>
<feature type="compositionally biased region" description="Acidic residues" evidence="1">
    <location>
        <begin position="1020"/>
        <end position="1057"/>
    </location>
</feature>
<evidence type="ECO:0000313" key="4">
    <source>
        <dbReference type="Proteomes" id="UP000001745"/>
    </source>
</evidence>
<dbReference type="GO" id="GO:0006508">
    <property type="term" value="P:proteolysis"/>
    <property type="evidence" value="ECO:0007669"/>
    <property type="project" value="UniProtKB-KW"/>
</dbReference>
<dbReference type="OrthoDB" id="4953at2759"/>
<keyword evidence="3" id="KW-0378">Hydrolase</keyword>
<sequence length="1057" mass="119319">MAALGQKSHFRQLQKFKPDYSVNEFTQYESQKTGMRVVTIDHKGPKVAGYFVLATEIHDDSGSPHTLEHLCFMGSRNYRYKGFLDKLATRLYSNTNAWTATDHTAYTLDTAGWAGFSDILPIYLEHVIAPTLTDAGCYTEVHHIDGAGNDAGVVYSEMQAIQNNQGELIDLQARRLIYPDGVGFRYETGGMMEQLRSLTADRIREFHREMYQPKNLCLIITGEVDHDDLLKKLDAFEDTILDIIPRPDAPFKRPWVESKRTPPIKESIVKEVEFPEEDESSGEIEIRFLGPDCTDSIQGGALNVVLLYLAGSSATILENTLVEKEQVASAVYFSTEDRPDIEIKFTLTSVATAKLKQVERRFFEILHEAMERPLDMKYMSECIQRQKRSWKFATEGSAISFAEYVISDFLYGKKDGSTLLDIASLKEYDALEKWTEEQWKAFIRKWIADANHVSILGIPSAKLAKKLKADEKARLAARRKELGEKGLKTLQEKLESAMAENDKPIPKELLNRFKVPATDSIHFVTTTTAKSGSALKSGRPDNELQSLVDADKLDSPLFIHFEHIESNFVQLSLLISAETVPVQLRPLLVVYTDAYFNSPIKRNGETISFEQVIVELERDTVGYSMEGARDLGNSEMLRVIFQVEVEKYATAIAWLKELTWNSIFDVERLKAITTRLLADVPDAKRSGDDMLAAVFFMTHFAPESIVRARSTLVKARYLKRIKRLLETQPEVVISQMEELRNRMFQFSNFRVLVIADLKRLHAPVSSWKHFVEGLDTKKDLRPITNRRALLSEAGKNLGNLSYVVPMSTIDSSFAYATAKGLDSYDHPKLPALLVAIAYMNSVEGPLWVAVRGTGLAYGTNFGYNIDLGTVNFDVYRSPNAYKAFDSSKKIVEEYLNDIVEFDPLMLEGAISSIVVSFANEQATMISAASGSFIRQVVRLLPSDYKEKILKKVREISVDDIKLALKDHILPLFKPETSNLVVTCAPVLEDTIKTGFESAGFNPTVKPLKDFEDDYGLKVDGDDDNDNDDEEEEDEDEDSEDSEDDDDDDDDDDDEKEK</sequence>
<dbReference type="HOGENOM" id="CLU_006065_0_0_1"/>
<reference evidence="4" key="1">
    <citation type="journal article" date="2015" name="Genome Announc.">
        <title>Genome sequence of the AIDS-associated pathogen Penicillium marneffei (ATCC18224) and its near taxonomic relative Talaromyces stipitatus (ATCC10500).</title>
        <authorList>
            <person name="Nierman W.C."/>
            <person name="Fedorova-Abrams N.D."/>
            <person name="Andrianopoulos A."/>
        </authorList>
    </citation>
    <scope>NUCLEOTIDE SEQUENCE [LARGE SCALE GENOMIC DNA]</scope>
    <source>
        <strain evidence="4">ATCC 10500 / CBS 375.48 / QM 6759 / NRRL 1006</strain>
    </source>
</reference>
<dbReference type="EMBL" id="EQ962657">
    <property type="protein sequence ID" value="EED15256.1"/>
    <property type="molecule type" value="Genomic_DNA"/>
</dbReference>
<evidence type="ECO:0000313" key="3">
    <source>
        <dbReference type="EMBL" id="EED15256.1"/>
    </source>
</evidence>
<dbReference type="GO" id="GO:0046872">
    <property type="term" value="F:metal ion binding"/>
    <property type="evidence" value="ECO:0007669"/>
    <property type="project" value="InterPro"/>
</dbReference>
<dbReference type="Proteomes" id="UP000001745">
    <property type="component" value="Unassembled WGS sequence"/>
</dbReference>
<keyword evidence="3" id="KW-0482">Metalloprotease</keyword>
<feature type="domain" description="Peptidase M16 C-terminal" evidence="2">
    <location>
        <begin position="197"/>
        <end position="382"/>
    </location>
</feature>
<dbReference type="Pfam" id="PF05193">
    <property type="entry name" value="Peptidase_M16_C"/>
    <property type="match status" value="1"/>
</dbReference>
<feature type="compositionally biased region" description="Basic and acidic residues" evidence="1">
    <location>
        <begin position="1010"/>
        <end position="1019"/>
    </location>
</feature>
<dbReference type="RefSeq" id="XP_002485209.1">
    <property type="nucleotide sequence ID" value="XM_002485164.1"/>
</dbReference>
<dbReference type="SUPFAM" id="SSF63411">
    <property type="entry name" value="LuxS/MPP-like metallohydrolase"/>
    <property type="match status" value="4"/>
</dbReference>
<dbReference type="OMA" id="WEGFARI"/>
<evidence type="ECO:0000256" key="1">
    <source>
        <dbReference type="SAM" id="MobiDB-lite"/>
    </source>
</evidence>
<keyword evidence="3" id="KW-0645">Protease</keyword>
<proteinExistence type="predicted"/>
<dbReference type="PANTHER" id="PTHR43016">
    <property type="entry name" value="PRESEQUENCE PROTEASE"/>
    <property type="match status" value="1"/>
</dbReference>
<feature type="region of interest" description="Disordered" evidence="1">
    <location>
        <begin position="1010"/>
        <end position="1057"/>
    </location>
</feature>
<accession>B8MKA1</accession>
<gene>
    <name evidence="3" type="ORF">TSTA_047070</name>
</gene>
<organism evidence="3 4">
    <name type="scientific">Talaromyces stipitatus (strain ATCC 10500 / CBS 375.48 / QM 6759 / NRRL 1006)</name>
    <name type="common">Penicillium stipitatum</name>
    <dbReference type="NCBI Taxonomy" id="441959"/>
    <lineage>
        <taxon>Eukaryota</taxon>
        <taxon>Fungi</taxon>
        <taxon>Dikarya</taxon>
        <taxon>Ascomycota</taxon>
        <taxon>Pezizomycotina</taxon>
        <taxon>Eurotiomycetes</taxon>
        <taxon>Eurotiomycetidae</taxon>
        <taxon>Eurotiales</taxon>
        <taxon>Trichocomaceae</taxon>
        <taxon>Talaromyces</taxon>
        <taxon>Talaromyces sect. Talaromyces</taxon>
    </lineage>
</organism>
<name>B8MKA1_TALSN</name>